<feature type="region of interest" description="Disordered" evidence="1">
    <location>
        <begin position="305"/>
        <end position="338"/>
    </location>
</feature>
<feature type="compositionally biased region" description="Low complexity" evidence="1">
    <location>
        <begin position="311"/>
        <end position="338"/>
    </location>
</feature>
<evidence type="ECO:0000313" key="5">
    <source>
        <dbReference type="Proteomes" id="UP000479114"/>
    </source>
</evidence>
<dbReference type="KEGG" id="prz:GZH47_05365"/>
<evidence type="ECO:0000256" key="1">
    <source>
        <dbReference type="SAM" id="MobiDB-lite"/>
    </source>
</evidence>
<dbReference type="Pfam" id="PF00395">
    <property type="entry name" value="SLH"/>
    <property type="match status" value="2"/>
</dbReference>
<evidence type="ECO:0000256" key="2">
    <source>
        <dbReference type="SAM" id="SignalP"/>
    </source>
</evidence>
<reference evidence="4 5" key="1">
    <citation type="submission" date="2020-02" db="EMBL/GenBank/DDBJ databases">
        <title>Paenibacillus sp. nov., isolated from rhizosphere soil of tomato.</title>
        <authorList>
            <person name="Weon H.-Y."/>
            <person name="Lee S.A."/>
        </authorList>
    </citation>
    <scope>NUCLEOTIDE SEQUENCE [LARGE SCALE GENOMIC DNA]</scope>
    <source>
        <strain evidence="4 5">14171R-81</strain>
    </source>
</reference>
<sequence>MKKPLALVSVVLLLFVALAQSAWAFSDTKGHPNDAKITELQKLGVLSGTSTKSDTFDPNGKLTYAAGISMIVNGLGLNLDGINFFKEPKVTDSFPNMKDDAWYANAFIIAAMNGLEIPRETKANDEMTREQFAHHLMQALLKKGDYAFIDIYLTLKDEADVNPDYMGSVQRLLISGIAKLDDSQNFHPKAIITRGDAAGWLYDTIQFVNKNTPIEPPVDEQPFPLTDLNLKSNVINADVNEVTVTAQAPNPGYGMRISSISFDGEQAIIHVEPIYPDKDKQYAQVMTEVKAVTYVSSAFKPVLEQNGTNAGAGSTGSSGSAASGSTGIIGSDGDSQND</sequence>
<feature type="chain" id="PRO_5025622408" evidence="2">
    <location>
        <begin position="25"/>
        <end position="338"/>
    </location>
</feature>
<dbReference type="Proteomes" id="UP000479114">
    <property type="component" value="Chromosome"/>
</dbReference>
<dbReference type="AlphaFoldDB" id="A0A6C0NVZ9"/>
<dbReference type="InterPro" id="IPR001119">
    <property type="entry name" value="SLH_dom"/>
</dbReference>
<proteinExistence type="predicted"/>
<name>A0A6C0NVZ9_9BACL</name>
<evidence type="ECO:0000259" key="3">
    <source>
        <dbReference type="PROSITE" id="PS51272"/>
    </source>
</evidence>
<dbReference type="RefSeq" id="WP_162639057.1">
    <property type="nucleotide sequence ID" value="NZ_CP048286.1"/>
</dbReference>
<feature type="domain" description="SLH" evidence="3">
    <location>
        <begin position="20"/>
        <end position="85"/>
    </location>
</feature>
<accession>A0A6C0NVZ9</accession>
<protein>
    <submittedName>
        <fullName evidence="4">S-layer homology domain-containing protein</fullName>
    </submittedName>
</protein>
<gene>
    <name evidence="4" type="ORF">GZH47_05365</name>
</gene>
<keyword evidence="5" id="KW-1185">Reference proteome</keyword>
<feature type="domain" description="SLH" evidence="3">
    <location>
        <begin position="152"/>
        <end position="215"/>
    </location>
</feature>
<dbReference type="PROSITE" id="PS51272">
    <property type="entry name" value="SLH"/>
    <property type="match status" value="2"/>
</dbReference>
<feature type="signal peptide" evidence="2">
    <location>
        <begin position="1"/>
        <end position="24"/>
    </location>
</feature>
<dbReference type="EMBL" id="CP048286">
    <property type="protein sequence ID" value="QHW30328.1"/>
    <property type="molecule type" value="Genomic_DNA"/>
</dbReference>
<organism evidence="4 5">
    <name type="scientific">Paenibacillus rhizovicinus</name>
    <dbReference type="NCBI Taxonomy" id="2704463"/>
    <lineage>
        <taxon>Bacteria</taxon>
        <taxon>Bacillati</taxon>
        <taxon>Bacillota</taxon>
        <taxon>Bacilli</taxon>
        <taxon>Bacillales</taxon>
        <taxon>Paenibacillaceae</taxon>
        <taxon>Paenibacillus</taxon>
    </lineage>
</organism>
<evidence type="ECO:0000313" key="4">
    <source>
        <dbReference type="EMBL" id="QHW30328.1"/>
    </source>
</evidence>
<keyword evidence="2" id="KW-0732">Signal</keyword>